<dbReference type="InterPro" id="IPR008030">
    <property type="entry name" value="NmrA-like"/>
</dbReference>
<evidence type="ECO:0000256" key="2">
    <source>
        <dbReference type="ARBA" id="ARBA00022857"/>
    </source>
</evidence>
<dbReference type="EMBL" id="CP096659">
    <property type="protein sequence ID" value="UPV74566.1"/>
    <property type="molecule type" value="Genomic_DNA"/>
</dbReference>
<dbReference type="RefSeq" id="WP_248650611.1">
    <property type="nucleotide sequence ID" value="NZ_CP096659.1"/>
</dbReference>
<proteinExistence type="inferred from homology"/>
<dbReference type="SUPFAM" id="SSF51735">
    <property type="entry name" value="NAD(P)-binding Rossmann-fold domains"/>
    <property type="match status" value="1"/>
</dbReference>
<dbReference type="InterPro" id="IPR036291">
    <property type="entry name" value="NAD(P)-bd_dom_sf"/>
</dbReference>
<reference evidence="4 5" key="1">
    <citation type="submission" date="2022-04" db="EMBL/GenBank/DDBJ databases">
        <title>Diverse halophilic archaea isolated from saline environments.</title>
        <authorList>
            <person name="Cui H.-L."/>
        </authorList>
    </citation>
    <scope>NUCLEOTIDE SEQUENCE [LARGE SCALE GENOMIC DNA]</scope>
    <source>
        <strain evidence="4 5">XZYJT49</strain>
    </source>
</reference>
<dbReference type="InterPro" id="IPR051164">
    <property type="entry name" value="NmrA-like_oxidored"/>
</dbReference>
<dbReference type="Gene3D" id="3.90.25.10">
    <property type="entry name" value="UDP-galactose 4-epimerase, domain 1"/>
    <property type="match status" value="1"/>
</dbReference>
<dbReference type="KEGG" id="halx:M0R89_00505"/>
<feature type="domain" description="NmrA-like" evidence="3">
    <location>
        <begin position="3"/>
        <end position="279"/>
    </location>
</feature>
<dbReference type="Pfam" id="PF05368">
    <property type="entry name" value="NmrA"/>
    <property type="match status" value="1"/>
</dbReference>
<keyword evidence="2" id="KW-0521">NADP</keyword>
<dbReference type="PANTHER" id="PTHR42748:SF7">
    <property type="entry name" value="NMRA LIKE REDOX SENSOR 1-RELATED"/>
    <property type="match status" value="1"/>
</dbReference>
<gene>
    <name evidence="4" type="ORF">M0R89_00505</name>
</gene>
<dbReference type="Proteomes" id="UP000830729">
    <property type="component" value="Chromosome"/>
</dbReference>
<dbReference type="PANTHER" id="PTHR42748">
    <property type="entry name" value="NITROGEN METABOLITE REPRESSION PROTEIN NMRA FAMILY MEMBER"/>
    <property type="match status" value="1"/>
</dbReference>
<accession>A0A8U0HV45</accession>
<evidence type="ECO:0000259" key="3">
    <source>
        <dbReference type="Pfam" id="PF05368"/>
    </source>
</evidence>
<comment type="similarity">
    <text evidence="1">Belongs to the NmrA-type oxidoreductase family.</text>
</comment>
<evidence type="ECO:0000313" key="5">
    <source>
        <dbReference type="Proteomes" id="UP000830729"/>
    </source>
</evidence>
<name>A0A8U0HV45_9EURY</name>
<dbReference type="Gene3D" id="3.40.50.720">
    <property type="entry name" value="NAD(P)-binding Rossmann-like Domain"/>
    <property type="match status" value="1"/>
</dbReference>
<organism evidence="4 5">
    <name type="scientific">Halorussus limi</name>
    <dbReference type="NCBI Taxonomy" id="2938695"/>
    <lineage>
        <taxon>Archaea</taxon>
        <taxon>Methanobacteriati</taxon>
        <taxon>Methanobacteriota</taxon>
        <taxon>Stenosarchaea group</taxon>
        <taxon>Halobacteria</taxon>
        <taxon>Halobacteriales</taxon>
        <taxon>Haladaptataceae</taxon>
        <taxon>Halorussus</taxon>
    </lineage>
</organism>
<keyword evidence="5" id="KW-1185">Reference proteome</keyword>
<evidence type="ECO:0000313" key="4">
    <source>
        <dbReference type="EMBL" id="UPV74566.1"/>
    </source>
</evidence>
<evidence type="ECO:0000256" key="1">
    <source>
        <dbReference type="ARBA" id="ARBA00006328"/>
    </source>
</evidence>
<sequence>MPTTVLVTGATGTQGGAVADHLLSGDHGEFEVHALTRHPESGAAHELAERGAEVVQGDLAEKNVLRPIVEEVDAVFGVTNFWEHGYDDEVKQGTNLAEVAAEEGVDHFVFSSVGGADRDSGVSHFDSKWEIEGRIRDLDLPATVVRPVFFMQNFEGMREEIEGGTLATGLGEGVTLQMVDADNVGGFVAETLADPDRYVGESYELAGDEHTLESAAEAFSDVMGRDVEPVHVPVEEIREQMGDEYAEMFEWFNEAGYDADIEALGTDHDVELTSLAEYLREHGWGSADEG</sequence>
<dbReference type="AlphaFoldDB" id="A0A8U0HV45"/>
<protein>
    <submittedName>
        <fullName evidence="4">NmrA/HSCARG family protein</fullName>
    </submittedName>
</protein>
<dbReference type="CDD" id="cd05251">
    <property type="entry name" value="NmrA_like_SDR_a"/>
    <property type="match status" value="1"/>
</dbReference>
<dbReference type="GeneID" id="72183634"/>